<evidence type="ECO:0000313" key="3">
    <source>
        <dbReference type="EMBL" id="THG93441.1"/>
    </source>
</evidence>
<accession>A0A4S4K6L6</accession>
<dbReference type="SMART" id="SM00487">
    <property type="entry name" value="DEXDc"/>
    <property type="match status" value="1"/>
</dbReference>
<dbReference type="Gene3D" id="3.40.50.300">
    <property type="entry name" value="P-loop containing nucleotide triphosphate hydrolases"/>
    <property type="match status" value="2"/>
</dbReference>
<dbReference type="SUPFAM" id="SSF52540">
    <property type="entry name" value="P-loop containing nucleoside triphosphate hydrolases"/>
    <property type="match status" value="1"/>
</dbReference>
<dbReference type="EMBL" id="SGPJ01000662">
    <property type="protein sequence ID" value="THG93441.1"/>
    <property type="molecule type" value="Genomic_DNA"/>
</dbReference>
<dbReference type="PANTHER" id="PTHR13710:SF154">
    <property type="entry name" value="RECQ HELICASE, PUTATIVE (AFU_ORTHOLOGUE AFUA_6G14720)-RELATED"/>
    <property type="match status" value="1"/>
</dbReference>
<dbReference type="GO" id="GO:0043138">
    <property type="term" value="F:3'-5' DNA helicase activity"/>
    <property type="evidence" value="ECO:0007669"/>
    <property type="project" value="TreeGrafter"/>
</dbReference>
<dbReference type="PANTHER" id="PTHR13710">
    <property type="entry name" value="DNA HELICASE RECQ FAMILY MEMBER"/>
    <property type="match status" value="1"/>
</dbReference>
<dbReference type="InterPro" id="IPR027417">
    <property type="entry name" value="P-loop_NTPase"/>
</dbReference>
<reference evidence="3 4" key="1">
    <citation type="submission" date="2019-02" db="EMBL/GenBank/DDBJ databases">
        <title>Genome sequencing of the rare red list fungi Phlebia centrifuga.</title>
        <authorList>
            <person name="Buettner E."/>
            <person name="Kellner H."/>
        </authorList>
    </citation>
    <scope>NUCLEOTIDE SEQUENCE [LARGE SCALE GENOMIC DNA]</scope>
    <source>
        <strain evidence="3 4">DSM 108282</strain>
    </source>
</reference>
<dbReference type="GO" id="GO:0005737">
    <property type="term" value="C:cytoplasm"/>
    <property type="evidence" value="ECO:0007669"/>
    <property type="project" value="TreeGrafter"/>
</dbReference>
<dbReference type="GO" id="GO:0009378">
    <property type="term" value="F:four-way junction helicase activity"/>
    <property type="evidence" value="ECO:0007669"/>
    <property type="project" value="TreeGrafter"/>
</dbReference>
<dbReference type="GO" id="GO:0005694">
    <property type="term" value="C:chromosome"/>
    <property type="evidence" value="ECO:0007669"/>
    <property type="project" value="TreeGrafter"/>
</dbReference>
<dbReference type="Pfam" id="PF00270">
    <property type="entry name" value="DEAD"/>
    <property type="match status" value="1"/>
</dbReference>
<keyword evidence="4" id="KW-1185">Reference proteome</keyword>
<comment type="similarity">
    <text evidence="1">Belongs to the helicase family. RecQ subfamily.</text>
</comment>
<proteinExistence type="inferred from homology"/>
<dbReference type="GO" id="GO:0003676">
    <property type="term" value="F:nucleic acid binding"/>
    <property type="evidence" value="ECO:0007669"/>
    <property type="project" value="InterPro"/>
</dbReference>
<comment type="caution">
    <text evidence="3">The sequence shown here is derived from an EMBL/GenBank/DDBJ whole genome shotgun (WGS) entry which is preliminary data.</text>
</comment>
<dbReference type="GO" id="GO:0000724">
    <property type="term" value="P:double-strand break repair via homologous recombination"/>
    <property type="evidence" value="ECO:0007669"/>
    <property type="project" value="TreeGrafter"/>
</dbReference>
<dbReference type="InterPro" id="IPR014001">
    <property type="entry name" value="Helicase_ATP-bd"/>
</dbReference>
<dbReference type="Proteomes" id="UP000309038">
    <property type="component" value="Unassembled WGS sequence"/>
</dbReference>
<dbReference type="InterPro" id="IPR011545">
    <property type="entry name" value="DEAD/DEAH_box_helicase_dom"/>
</dbReference>
<sequence length="528" mass="59049">MLSGDDIRSKTEDVFGKRPCDFQIKLCRAQLEHKNIISIAATGSGKTLSYLMTLPLTGIDSVLIIVTALNVLGDQFEQEAQSAGFSAISVNADNDTDEVFTNIKNLKYRVVIFSPNIMVKRGGRCQKFLWPDKKFISKVLNIIFDEAHCIPQWGNTFRPEYGQVGDLMWHLPGVPIYLSSATIPSTMITELKEKFNLSDNYVMFQRSNDQPNIALVVKRMVYAQGSFKDLGFLVPKDWKTSQPLPQKFMIFFDNKREAEGAAAYLTSRVSLQLRDKIPWFHAGMTRFFRDEPTGGVWGFAATDSGGMGLDIADVKIVVQWKGIAILLAEPSWFYEERLALKQRKRKRKKILADVDKQTNTNKRVRISPSLLPSTVLRASLQANAVHANPTSVMKTISKVLTTETSPNVALPCGPSTIILPTTGPNEDSKSGLEDDEHAGLVVEESEPEDQVSLPAIRERVVVDEETVEALMLGSDAKNPKKIKNFTRKAPHVSDRALCMFINAHVLQGPQRCRRYHPNIFYGNDKAAL</sequence>
<protein>
    <recommendedName>
        <fullName evidence="2">Helicase ATP-binding domain-containing protein</fullName>
    </recommendedName>
</protein>
<evidence type="ECO:0000313" key="4">
    <source>
        <dbReference type="Proteomes" id="UP000309038"/>
    </source>
</evidence>
<dbReference type="GO" id="GO:0005524">
    <property type="term" value="F:ATP binding"/>
    <property type="evidence" value="ECO:0007669"/>
    <property type="project" value="InterPro"/>
</dbReference>
<evidence type="ECO:0000259" key="2">
    <source>
        <dbReference type="PROSITE" id="PS51192"/>
    </source>
</evidence>
<evidence type="ECO:0000256" key="1">
    <source>
        <dbReference type="ARBA" id="ARBA00005446"/>
    </source>
</evidence>
<dbReference type="PROSITE" id="PS51192">
    <property type="entry name" value="HELICASE_ATP_BIND_1"/>
    <property type="match status" value="1"/>
</dbReference>
<organism evidence="3 4">
    <name type="scientific">Hermanssonia centrifuga</name>
    <dbReference type="NCBI Taxonomy" id="98765"/>
    <lineage>
        <taxon>Eukaryota</taxon>
        <taxon>Fungi</taxon>
        <taxon>Dikarya</taxon>
        <taxon>Basidiomycota</taxon>
        <taxon>Agaricomycotina</taxon>
        <taxon>Agaricomycetes</taxon>
        <taxon>Polyporales</taxon>
        <taxon>Meruliaceae</taxon>
        <taxon>Hermanssonia</taxon>
    </lineage>
</organism>
<dbReference type="AlphaFoldDB" id="A0A4S4K6L6"/>
<gene>
    <name evidence="3" type="ORF">EW026_g7798</name>
</gene>
<name>A0A4S4K6L6_9APHY</name>
<feature type="domain" description="Helicase ATP-binding" evidence="2">
    <location>
        <begin position="27"/>
        <end position="201"/>
    </location>
</feature>